<dbReference type="NCBIfam" id="TIGR03709">
    <property type="entry name" value="PPK2_rel_1"/>
    <property type="match status" value="1"/>
</dbReference>
<dbReference type="InterPro" id="IPR027417">
    <property type="entry name" value="P-loop_NTPase"/>
</dbReference>
<dbReference type="SUPFAM" id="SSF52540">
    <property type="entry name" value="P-loop containing nucleoside triphosphate hydrolases"/>
    <property type="match status" value="1"/>
</dbReference>
<dbReference type="PANTHER" id="PTHR34383:SF3">
    <property type="entry name" value="POLYPHOSPHATE:AMP PHOSPHOTRANSFERASE"/>
    <property type="match status" value="1"/>
</dbReference>
<organism evidence="2 3">
    <name type="scientific">Trueperella bialowiezensis</name>
    <dbReference type="NCBI Taxonomy" id="312285"/>
    <lineage>
        <taxon>Bacteria</taxon>
        <taxon>Bacillati</taxon>
        <taxon>Actinomycetota</taxon>
        <taxon>Actinomycetes</taxon>
        <taxon>Actinomycetales</taxon>
        <taxon>Actinomycetaceae</taxon>
        <taxon>Trueperella</taxon>
    </lineage>
</organism>
<dbReference type="InterPro" id="IPR022488">
    <property type="entry name" value="PPK2-related"/>
</dbReference>
<feature type="domain" description="Polyphosphate kinase-2-related" evidence="1">
    <location>
        <begin position="44"/>
        <end position="262"/>
    </location>
</feature>
<dbReference type="PANTHER" id="PTHR34383">
    <property type="entry name" value="POLYPHOSPHATE:AMP PHOSPHOTRANSFERASE-RELATED"/>
    <property type="match status" value="1"/>
</dbReference>
<reference evidence="2 3" key="1">
    <citation type="submission" date="2018-12" db="EMBL/GenBank/DDBJ databases">
        <authorList>
            <consortium name="Pathogen Informatics"/>
        </authorList>
    </citation>
    <scope>NUCLEOTIDE SEQUENCE [LARGE SCALE GENOMIC DNA]</scope>
    <source>
        <strain evidence="2 3">NCTC13354</strain>
    </source>
</reference>
<proteinExistence type="predicted"/>
<name>A0A3S4UYI4_9ACTO</name>
<gene>
    <name evidence="2" type="ORF">NCTC13354_00691</name>
</gene>
<dbReference type="OrthoDB" id="9775224at2"/>
<dbReference type="EMBL" id="LR134476">
    <property type="protein sequence ID" value="VEI12993.1"/>
    <property type="molecule type" value="Genomic_DNA"/>
</dbReference>
<protein>
    <submittedName>
        <fullName evidence="2">Polyphosphate:nucleotide phosphotransferase, PPK2 family</fullName>
    </submittedName>
</protein>
<accession>A0A3S4UYI4</accession>
<evidence type="ECO:0000313" key="3">
    <source>
        <dbReference type="Proteomes" id="UP000269542"/>
    </source>
</evidence>
<sequence length="302" mass="34262">MTTTNWTTHPTVALRAGAGFDLSTLDHRATPGWPGDKADGVAHMAAREEQLDDLQERLFANGRVGDKRRVLLILQGLDTSGKGGIVRHVLGMVDPQGVHVANFGVPTKEELSHHFLWRVIRKLPPPGKICVFDRSHYEDVLVARVDGLVSAAELETRYEEINNFEETLTREGYALIKVALMHSHREQGLRLAERLARGDKWWKYSPSDVDTRLKWDAYQEAYQAMFDRTSTDHAPWYVVLADRKWYARLAVTELLIHTLAGLNQEWPTPTWNLDAERERLLATMHPDDVAAAQEALSAERKL</sequence>
<dbReference type="GO" id="GO:0006797">
    <property type="term" value="P:polyphosphate metabolic process"/>
    <property type="evidence" value="ECO:0007669"/>
    <property type="project" value="InterPro"/>
</dbReference>
<dbReference type="Pfam" id="PF03976">
    <property type="entry name" value="PPK2"/>
    <property type="match status" value="1"/>
</dbReference>
<dbReference type="RefSeq" id="WP_126416154.1">
    <property type="nucleotide sequence ID" value="NZ_LR134476.1"/>
</dbReference>
<evidence type="ECO:0000259" key="1">
    <source>
        <dbReference type="Pfam" id="PF03976"/>
    </source>
</evidence>
<dbReference type="Proteomes" id="UP000269542">
    <property type="component" value="Chromosome"/>
</dbReference>
<evidence type="ECO:0000313" key="2">
    <source>
        <dbReference type="EMBL" id="VEI12993.1"/>
    </source>
</evidence>
<dbReference type="Gene3D" id="3.40.50.300">
    <property type="entry name" value="P-loop containing nucleotide triphosphate hydrolases"/>
    <property type="match status" value="1"/>
</dbReference>
<dbReference type="InterPro" id="IPR022300">
    <property type="entry name" value="PPK2-rel_1"/>
</dbReference>
<dbReference type="GO" id="GO:0016776">
    <property type="term" value="F:phosphotransferase activity, phosphate group as acceptor"/>
    <property type="evidence" value="ECO:0007669"/>
    <property type="project" value="InterPro"/>
</dbReference>
<keyword evidence="3" id="KW-1185">Reference proteome</keyword>
<dbReference type="AlphaFoldDB" id="A0A3S4UYI4"/>
<keyword evidence="2" id="KW-0808">Transferase</keyword>
<dbReference type="KEGG" id="tbw:NCTC13354_00691"/>